<proteinExistence type="predicted"/>
<evidence type="ECO:0000313" key="2">
    <source>
        <dbReference type="Proteomes" id="UP000176498"/>
    </source>
</evidence>
<protein>
    <submittedName>
        <fullName evidence="1">Uncharacterized protein</fullName>
    </submittedName>
</protein>
<name>A0A1G1XPC9_9BACT</name>
<dbReference type="EMBL" id="MHHZ01000018">
    <property type="protein sequence ID" value="OGY41466.1"/>
    <property type="molecule type" value="Genomic_DNA"/>
</dbReference>
<dbReference type="Proteomes" id="UP000176498">
    <property type="component" value="Unassembled WGS sequence"/>
</dbReference>
<comment type="caution">
    <text evidence="1">The sequence shown here is derived from an EMBL/GenBank/DDBJ whole genome shotgun (WGS) entry which is preliminary data.</text>
</comment>
<organism evidence="1 2">
    <name type="scientific">Candidatus Buchananbacteria bacterium RBG_13_36_9</name>
    <dbReference type="NCBI Taxonomy" id="1797530"/>
    <lineage>
        <taxon>Bacteria</taxon>
        <taxon>Candidatus Buchananiibacteriota</taxon>
    </lineage>
</organism>
<dbReference type="AlphaFoldDB" id="A0A1G1XPC9"/>
<sequence>MNRCQELETLWQSMPALKKLADDNWQTLLAHVKNCIVCLRNRREQKKMQEQRKFNLIKKLTEEKRNKKVAPINKNNILFRCPEHQSLITSFGKTEMSELTEEEWDKIFEHSDNCPLCQFSGKKIGIMLELALPSALEEGVRKDGFPLLGIPPNFIDLRDPELELKEYILRQRPLSHIMDNMDEKLRGELLGDVLALKKRKKA</sequence>
<gene>
    <name evidence="1" type="ORF">A2Y82_01000</name>
</gene>
<evidence type="ECO:0000313" key="1">
    <source>
        <dbReference type="EMBL" id="OGY41466.1"/>
    </source>
</evidence>
<accession>A0A1G1XPC9</accession>
<reference evidence="1 2" key="1">
    <citation type="journal article" date="2016" name="Nat. Commun.">
        <title>Thousands of microbial genomes shed light on interconnected biogeochemical processes in an aquifer system.</title>
        <authorList>
            <person name="Anantharaman K."/>
            <person name="Brown C.T."/>
            <person name="Hug L.A."/>
            <person name="Sharon I."/>
            <person name="Castelle C.J."/>
            <person name="Probst A.J."/>
            <person name="Thomas B.C."/>
            <person name="Singh A."/>
            <person name="Wilkins M.J."/>
            <person name="Karaoz U."/>
            <person name="Brodie E.L."/>
            <person name="Williams K.H."/>
            <person name="Hubbard S.S."/>
            <person name="Banfield J.F."/>
        </authorList>
    </citation>
    <scope>NUCLEOTIDE SEQUENCE [LARGE SCALE GENOMIC DNA]</scope>
</reference>